<keyword evidence="1" id="KW-0812">Transmembrane</keyword>
<dbReference type="EMBL" id="JAEHFJ010000005">
    <property type="protein sequence ID" value="MBJ2174859.1"/>
    <property type="molecule type" value="Genomic_DNA"/>
</dbReference>
<evidence type="ECO:0000259" key="2">
    <source>
        <dbReference type="Pfam" id="PF05569"/>
    </source>
</evidence>
<dbReference type="RefSeq" id="WP_198841578.1">
    <property type="nucleotide sequence ID" value="NZ_JAEHFJ010000005.1"/>
</dbReference>
<feature type="domain" description="Peptidase M56" evidence="2">
    <location>
        <begin position="161"/>
        <end position="255"/>
    </location>
</feature>
<evidence type="ECO:0000256" key="1">
    <source>
        <dbReference type="SAM" id="Phobius"/>
    </source>
</evidence>
<proteinExistence type="predicted"/>
<dbReference type="PANTHER" id="PTHR34978">
    <property type="entry name" value="POSSIBLE SENSOR-TRANSDUCER PROTEIN BLAR"/>
    <property type="match status" value="1"/>
</dbReference>
<gene>
    <name evidence="3" type="ORF">JBL43_11465</name>
</gene>
<name>A0ABS0WSD3_9FLAO</name>
<accession>A0ABS0WSD3</accession>
<dbReference type="Proteomes" id="UP000623301">
    <property type="component" value="Unassembled WGS sequence"/>
</dbReference>
<keyword evidence="1" id="KW-0472">Membrane</keyword>
<evidence type="ECO:0000313" key="4">
    <source>
        <dbReference type="Proteomes" id="UP000623301"/>
    </source>
</evidence>
<organism evidence="3 4">
    <name type="scientific">Aureibaculum flavum</name>
    <dbReference type="NCBI Taxonomy" id="2795986"/>
    <lineage>
        <taxon>Bacteria</taxon>
        <taxon>Pseudomonadati</taxon>
        <taxon>Bacteroidota</taxon>
        <taxon>Flavobacteriia</taxon>
        <taxon>Flavobacteriales</taxon>
        <taxon>Flavobacteriaceae</taxon>
        <taxon>Aureibaculum</taxon>
    </lineage>
</organism>
<feature type="transmembrane region" description="Helical" evidence="1">
    <location>
        <begin position="90"/>
        <end position="112"/>
    </location>
</feature>
<protein>
    <recommendedName>
        <fullName evidence="2">Peptidase M56 domain-containing protein</fullName>
    </recommendedName>
</protein>
<dbReference type="InterPro" id="IPR008756">
    <property type="entry name" value="Peptidase_M56"/>
</dbReference>
<sequence length="977" mass="112909">MLDYLLKSGVCLAVFYLFYKLLLEKEPIHMFKRFYLLGGLLLAFAIPLITFTTMVEVEPMIMAPINYSEVTFEPQPIFDAEVTPINYWPIILWTVYGFGVLAFGLKFLFNLFQIGFRVRKNTKQKVKQFTHVLLEHLSTPHTFFNYIFLNKQRYLQHQIPQEVFWHEETHAKQKHSFDVVVLEILQVVFWFNPLLYFIKKDIKLNHEFLADKAVLNKGVSLTAYQEILLAFSSNSTEPVLANALNYSSIKKRFTIMKTKTSQKKAWFKSLVLLPLVAVLVYSFSREKIIEVEASNETVQINLEDENEFQENYKSSTIEGATDRMMEEYSEFMSSFEKSKMVYGNLYKRAVAIYDLMSDAQKASVKKYPNFGVMNHKMSETKPRKPTEAEFNSWKDKSKFAIWIDGKYVDNSVLSNYTKSDIVYFSGSFVYKNARSKKFPQTQQYSLYTKTGFEEAYEKADYKKYMNLLNKYNEEVEFFNKTDKTDNSELLILKQQADFIYNSFNEEELTKYNPPKSQEVPKALISTNNAAKVNVVPNIYISISNNKEIVINGNNPIALKTITPAIEEILKEYTPNQVSKIKVIIKTDAITNMGCVLNVKNKLHEAGIRGRIINSSSVEMQVRDKATPQEIAEYNKLAKEYNAVPTDKMIVKEKDLERINYIYNKMTNIQKEEAETFPDWKFPPPLSNNQSQDTTSNNKLARLVSKYNMLKAQQNASKNSADSNNLTEQLKALEKSINEHLSNVTKNSYLATPQELTEYNKLAKHYNNMSKQNMNIKLKDVERLQFIYNKMTQEQKNGAESFPDLPPPPPAPPTPRKVIKNDTQYGYDIPPPPPPVPSQKTINKGSIELQKAFKEFSEKSKIYGTSVQNYRTTKEGMRNVEDEYKKVMELYERYEKIAIEEGISPTPPPPPPTPPNPIDHIVELAKQNALFYYEDKKITSDKAIELIKESKRIHMHVLSEGSSKPIVKLSKKPITVKN</sequence>
<keyword evidence="4" id="KW-1185">Reference proteome</keyword>
<feature type="transmembrane region" description="Helical" evidence="1">
    <location>
        <begin position="265"/>
        <end position="284"/>
    </location>
</feature>
<keyword evidence="1" id="KW-1133">Transmembrane helix</keyword>
<dbReference type="Pfam" id="PF05569">
    <property type="entry name" value="Peptidase_M56"/>
    <property type="match status" value="1"/>
</dbReference>
<comment type="caution">
    <text evidence="3">The sequence shown here is derived from an EMBL/GenBank/DDBJ whole genome shotgun (WGS) entry which is preliminary data.</text>
</comment>
<feature type="transmembrane region" description="Helical" evidence="1">
    <location>
        <begin position="34"/>
        <end position="55"/>
    </location>
</feature>
<reference evidence="3 4" key="1">
    <citation type="submission" date="2020-12" db="EMBL/GenBank/DDBJ databases">
        <title>Aureibaculum luteum sp. nov. and Aureibaculum flavum sp. nov., novel members of the family Flavobacteriaceae isolated from Antarctic intertidal sediments.</title>
        <authorList>
            <person name="He X."/>
            <person name="Zhang X."/>
        </authorList>
    </citation>
    <scope>NUCLEOTIDE SEQUENCE [LARGE SCALE GENOMIC DNA]</scope>
    <source>
        <strain evidence="3 4">A20</strain>
    </source>
</reference>
<dbReference type="PANTHER" id="PTHR34978:SF3">
    <property type="entry name" value="SLR0241 PROTEIN"/>
    <property type="match status" value="1"/>
</dbReference>
<dbReference type="CDD" id="cd07341">
    <property type="entry name" value="M56_BlaR1_MecR1_like"/>
    <property type="match status" value="1"/>
</dbReference>
<dbReference type="InterPro" id="IPR052173">
    <property type="entry name" value="Beta-lactam_resp_regulator"/>
</dbReference>
<evidence type="ECO:0000313" key="3">
    <source>
        <dbReference type="EMBL" id="MBJ2174859.1"/>
    </source>
</evidence>
<feature type="transmembrane region" description="Helical" evidence="1">
    <location>
        <begin position="6"/>
        <end position="22"/>
    </location>
</feature>